<sequence length="236" mass="26699">MVNECCTNELCVRRDTQLRLARLREELLTNFNSLLIDRIRFLEQTVNRLSLISSSSSLSSYTTTSIPVPLTDKLLPPEIVITDRLAVPSSSSSSLRRSTSETTHFLYTPDDPNSIGSVGNLRTCPSSDDLSNNSERRKWFLAIKTSLCTKERASLGCNNDYLSTPVIHRQWARSANDISSSTNMNEKTRLESRRFATDVDDNDVRAFKAMVYTEQARKQNARPLTRLRHALGIPKQ</sequence>
<evidence type="ECO:0000256" key="1">
    <source>
        <dbReference type="SAM" id="MobiDB-lite"/>
    </source>
</evidence>
<reference evidence="3" key="1">
    <citation type="submission" date="2021-02" db="EMBL/GenBank/DDBJ databases">
        <authorList>
            <person name="Nowell W R."/>
        </authorList>
    </citation>
    <scope>NUCLEOTIDE SEQUENCE</scope>
</reference>
<evidence type="ECO:0000313" key="2">
    <source>
        <dbReference type="EMBL" id="CAF1050296.1"/>
    </source>
</evidence>
<organism evidence="3 5">
    <name type="scientific">Adineta steineri</name>
    <dbReference type="NCBI Taxonomy" id="433720"/>
    <lineage>
        <taxon>Eukaryota</taxon>
        <taxon>Metazoa</taxon>
        <taxon>Spiralia</taxon>
        <taxon>Gnathifera</taxon>
        <taxon>Rotifera</taxon>
        <taxon>Eurotatoria</taxon>
        <taxon>Bdelloidea</taxon>
        <taxon>Adinetida</taxon>
        <taxon>Adinetidae</taxon>
        <taxon>Adineta</taxon>
    </lineage>
</organism>
<feature type="region of interest" description="Disordered" evidence="1">
    <location>
        <begin position="90"/>
        <end position="111"/>
    </location>
</feature>
<evidence type="ECO:0000313" key="4">
    <source>
        <dbReference type="EMBL" id="CAF3944105.1"/>
    </source>
</evidence>
<accession>A0A814WRM6</accession>
<dbReference type="OrthoDB" id="10049414at2759"/>
<dbReference type="EMBL" id="CAJNON010000344">
    <property type="protein sequence ID" value="CAF1209293.1"/>
    <property type="molecule type" value="Genomic_DNA"/>
</dbReference>
<name>A0A814WRM6_9BILA</name>
<proteinExistence type="predicted"/>
<feature type="compositionally biased region" description="Low complexity" evidence="1">
    <location>
        <begin position="90"/>
        <end position="103"/>
    </location>
</feature>
<dbReference type="Proteomes" id="UP000663845">
    <property type="component" value="Unassembled WGS sequence"/>
</dbReference>
<dbReference type="EMBL" id="CAJNOG010000183">
    <property type="protein sequence ID" value="CAF1050296.1"/>
    <property type="molecule type" value="Genomic_DNA"/>
</dbReference>
<gene>
    <name evidence="2" type="ORF">JYZ213_LOCUS18641</name>
    <name evidence="4" type="ORF">OXD698_LOCUS26291</name>
    <name evidence="3" type="ORF">VCS650_LOCUS26086</name>
</gene>
<comment type="caution">
    <text evidence="3">The sequence shown here is derived from an EMBL/GenBank/DDBJ whole genome shotgun (WGS) entry which is preliminary data.</text>
</comment>
<evidence type="ECO:0000313" key="3">
    <source>
        <dbReference type="EMBL" id="CAF1209293.1"/>
    </source>
</evidence>
<dbReference type="Proteomes" id="UP000663844">
    <property type="component" value="Unassembled WGS sequence"/>
</dbReference>
<dbReference type="AlphaFoldDB" id="A0A814WRM6"/>
<dbReference type="EMBL" id="CAJOAZ010002603">
    <property type="protein sequence ID" value="CAF3944105.1"/>
    <property type="molecule type" value="Genomic_DNA"/>
</dbReference>
<dbReference type="Proteomes" id="UP000663891">
    <property type="component" value="Unassembled WGS sequence"/>
</dbReference>
<evidence type="ECO:0000313" key="5">
    <source>
        <dbReference type="Proteomes" id="UP000663891"/>
    </source>
</evidence>
<protein>
    <submittedName>
        <fullName evidence="3">Uncharacterized protein</fullName>
    </submittedName>
</protein>